<accession>A0AB34J4N7</accession>
<comment type="caution">
    <text evidence="1">The sequence shown here is derived from an EMBL/GenBank/DDBJ whole genome shotgun (WGS) entry which is preliminary data.</text>
</comment>
<name>A0AB34J4N7_PRYPA</name>
<dbReference type="EMBL" id="JBGBPQ010000012">
    <property type="protein sequence ID" value="KAL1514628.1"/>
    <property type="molecule type" value="Genomic_DNA"/>
</dbReference>
<evidence type="ECO:0000313" key="1">
    <source>
        <dbReference type="EMBL" id="KAL1514628.1"/>
    </source>
</evidence>
<sequence length="586" mass="65220">MPCARANECLAALAEGSFLSGGRRWQWNAPTCCGFGHVGSHRARELLRGRHLAFIGDSQTRRHMWSLVDAVAGAKAVRRTRGHAVVDSNVAFDERAVRVNDTIFDSQRAYHAGQVVLLNVETGRWVLLDPSQLCGIPKREWTADRWMVEPLRRGHEPRWTRMRGSRYRVSFDMVASNRHAAAREPQVHARAAVRELALFLLRDWGCQEKNAQDCTFHSGMQRQCAQLIRAEARYRSDKHTLALRVLMGNTGDCMAAAMLLSKRLTKMLPPAETSLDELNAMNKTSSIEPRVQALHLGSQSEVQRLSPPSHAFFSSYGRVGAVLVDAFCETQCRRSYHLYCQPPMPADAAVAIAKGAAHTSRTFEAALRGAIVRHARELQLPGGYGVSGSLVASPLAVFSFIYGASVEPEWSELLLKWATPSFGFGADVIILGTCWSAVTNTRVSAKTGVMRLKWTHEDALVWTRVLNACTKAAATREGGRCVLRMILSLHLRIPRREPYDDFRRNVRPIAQSAGVALLDAFDAFWEGAHQGLLRHHDSTRIHYSDSGRFLLAQVTLNALPHIFRTQLQSAILPPLLYNNSIVFSTG</sequence>
<dbReference type="Proteomes" id="UP001515480">
    <property type="component" value="Unassembled WGS sequence"/>
</dbReference>
<protein>
    <submittedName>
        <fullName evidence="1">Uncharacterized protein</fullName>
    </submittedName>
</protein>
<dbReference type="AlphaFoldDB" id="A0AB34J4N7"/>
<reference evidence="1 2" key="1">
    <citation type="journal article" date="2024" name="Science">
        <title>Giant polyketide synthase enzymes in the biosynthesis of giant marine polyether toxins.</title>
        <authorList>
            <person name="Fallon T.R."/>
            <person name="Shende V.V."/>
            <person name="Wierzbicki I.H."/>
            <person name="Pendleton A.L."/>
            <person name="Watervoot N.F."/>
            <person name="Auber R.P."/>
            <person name="Gonzalez D.J."/>
            <person name="Wisecaver J.H."/>
            <person name="Moore B.S."/>
        </authorList>
    </citation>
    <scope>NUCLEOTIDE SEQUENCE [LARGE SCALE GENOMIC DNA]</scope>
    <source>
        <strain evidence="1 2">12B1</strain>
    </source>
</reference>
<organism evidence="1 2">
    <name type="scientific">Prymnesium parvum</name>
    <name type="common">Toxic golden alga</name>
    <dbReference type="NCBI Taxonomy" id="97485"/>
    <lineage>
        <taxon>Eukaryota</taxon>
        <taxon>Haptista</taxon>
        <taxon>Haptophyta</taxon>
        <taxon>Prymnesiophyceae</taxon>
        <taxon>Prymnesiales</taxon>
        <taxon>Prymnesiaceae</taxon>
        <taxon>Prymnesium</taxon>
    </lineage>
</organism>
<evidence type="ECO:0000313" key="2">
    <source>
        <dbReference type="Proteomes" id="UP001515480"/>
    </source>
</evidence>
<gene>
    <name evidence="1" type="ORF">AB1Y20_003722</name>
</gene>
<keyword evidence="2" id="KW-1185">Reference proteome</keyword>
<proteinExistence type="predicted"/>